<keyword evidence="2" id="KW-1185">Reference proteome</keyword>
<evidence type="ECO:0000313" key="1">
    <source>
        <dbReference type="EMBL" id="OBS20453.1"/>
    </source>
</evidence>
<gene>
    <name evidence="1" type="ORF">FPOA_06822</name>
</gene>
<comment type="caution">
    <text evidence="1">The sequence shown here is derived from an EMBL/GenBank/DDBJ whole genome shotgun (WGS) entry which is preliminary data.</text>
</comment>
<sequence>MKNPFASDSEAGKLARNHQKFGYPNGILINFHFKSTMGANAELAPYLAFKGVPEFNSYTDIIVADIVHHSALVTYRGFHLSDDTANTTVASQV</sequence>
<name>A0A1B8AIR5_FUSPO</name>
<protein>
    <submittedName>
        <fullName evidence="1">Uncharacterized protein</fullName>
    </submittedName>
</protein>
<dbReference type="EMBL" id="LYXU01000003">
    <property type="protein sequence ID" value="OBS20453.1"/>
    <property type="molecule type" value="Genomic_DNA"/>
</dbReference>
<organism evidence="1 2">
    <name type="scientific">Fusarium poae</name>
    <dbReference type="NCBI Taxonomy" id="36050"/>
    <lineage>
        <taxon>Eukaryota</taxon>
        <taxon>Fungi</taxon>
        <taxon>Dikarya</taxon>
        <taxon>Ascomycota</taxon>
        <taxon>Pezizomycotina</taxon>
        <taxon>Sordariomycetes</taxon>
        <taxon>Hypocreomycetidae</taxon>
        <taxon>Hypocreales</taxon>
        <taxon>Nectriaceae</taxon>
        <taxon>Fusarium</taxon>
    </lineage>
</organism>
<proteinExistence type="predicted"/>
<dbReference type="AlphaFoldDB" id="A0A1B8AIR5"/>
<dbReference type="Proteomes" id="UP000091967">
    <property type="component" value="Unassembled WGS sequence"/>
</dbReference>
<accession>A0A1B8AIR5</accession>
<reference evidence="1 2" key="1">
    <citation type="submission" date="2016-06" db="EMBL/GenBank/DDBJ databases">
        <title>Living apart together: crosstalk between the core and supernumerary genomes in a fungal plant pathogen.</title>
        <authorList>
            <person name="Vanheule A."/>
            <person name="Audenaert K."/>
            <person name="Warris S."/>
            <person name="Van De Geest H."/>
            <person name="Schijlen E."/>
            <person name="Hofte M."/>
            <person name="De Saeger S."/>
            <person name="Haesaert G."/>
            <person name="Waalwijk C."/>
            <person name="Van Der Lee T."/>
        </authorList>
    </citation>
    <scope>NUCLEOTIDE SEQUENCE [LARGE SCALE GENOMIC DNA]</scope>
    <source>
        <strain evidence="1 2">2516</strain>
    </source>
</reference>
<evidence type="ECO:0000313" key="2">
    <source>
        <dbReference type="Proteomes" id="UP000091967"/>
    </source>
</evidence>